<gene>
    <name evidence="7" type="ORF">MCHLO_03841</name>
</gene>
<evidence type="ECO:0000313" key="7">
    <source>
        <dbReference type="EMBL" id="GAT46307.1"/>
    </source>
</evidence>
<dbReference type="Gene3D" id="3.40.50.880">
    <property type="match status" value="1"/>
</dbReference>
<sequence>MPSVLFIFTNAAAALNGRATGYYLPEAAHPYYILAPHCAIDFASPTGGEIPIDARSVKNFAEDPDCVKWLADEVVKAKFASAKKLSEVDVNAYDAIFYPGGHGPAIDLPTSEDNIAFASKFYATGKVVSAICHGSAALVGVKDAQGKSIYAGRQATGFSDHKEELVGPFMSLRKRLGTLLQINMVRPREALLGWIFEAVESGFLRPSFRKSADLLQGELPGAYMVNGVPFLLETRMKELGAQYEKAEEPWKSHVVVDGTLITGQNPASASAIGKAILEALSK</sequence>
<keyword evidence="2" id="KW-0346">Stress response</keyword>
<keyword evidence="8" id="KW-1185">Reference proteome</keyword>
<dbReference type="InterPro" id="IPR002818">
    <property type="entry name" value="DJ-1/PfpI"/>
</dbReference>
<evidence type="ECO:0000256" key="1">
    <source>
        <dbReference type="ARBA" id="ARBA00013134"/>
    </source>
</evidence>
<evidence type="ECO:0000256" key="5">
    <source>
        <dbReference type="ARBA" id="ARBA00048082"/>
    </source>
</evidence>
<dbReference type="Proteomes" id="UP000815677">
    <property type="component" value="Unassembled WGS sequence"/>
</dbReference>
<evidence type="ECO:0000256" key="4">
    <source>
        <dbReference type="ARBA" id="ARBA00038493"/>
    </source>
</evidence>
<dbReference type="EMBL" id="DF842257">
    <property type="protein sequence ID" value="GAT46307.1"/>
    <property type="molecule type" value="Genomic_DNA"/>
</dbReference>
<dbReference type="PANTHER" id="PTHR48094">
    <property type="entry name" value="PROTEIN/NUCLEIC ACID DEGLYCASE DJ-1-RELATED"/>
    <property type="match status" value="1"/>
</dbReference>
<organism evidence="7 8">
    <name type="scientific">Mycena chlorophos</name>
    <name type="common">Agaric fungus</name>
    <name type="synonym">Agaricus chlorophos</name>
    <dbReference type="NCBI Taxonomy" id="658473"/>
    <lineage>
        <taxon>Eukaryota</taxon>
        <taxon>Fungi</taxon>
        <taxon>Dikarya</taxon>
        <taxon>Basidiomycota</taxon>
        <taxon>Agaricomycotina</taxon>
        <taxon>Agaricomycetes</taxon>
        <taxon>Agaricomycetidae</taxon>
        <taxon>Agaricales</taxon>
        <taxon>Marasmiineae</taxon>
        <taxon>Mycenaceae</taxon>
        <taxon>Mycena</taxon>
    </lineage>
</organism>
<dbReference type="InterPro" id="IPR050325">
    <property type="entry name" value="Prot/Nucl_acid_deglycase"/>
</dbReference>
<evidence type="ECO:0000259" key="6">
    <source>
        <dbReference type="Pfam" id="PF01965"/>
    </source>
</evidence>
<keyword evidence="3" id="KW-0456">Lyase</keyword>
<comment type="catalytic activity">
    <reaction evidence="5">
        <text>methylglyoxal + H2O = (R)-lactate + H(+)</text>
        <dbReference type="Rhea" id="RHEA:27754"/>
        <dbReference type="ChEBI" id="CHEBI:15377"/>
        <dbReference type="ChEBI" id="CHEBI:15378"/>
        <dbReference type="ChEBI" id="CHEBI:16004"/>
        <dbReference type="ChEBI" id="CHEBI:17158"/>
        <dbReference type="EC" id="4.2.1.130"/>
    </reaction>
</comment>
<comment type="similarity">
    <text evidence="4">Belongs to the peptidase C56 family. HSP31-like subfamily.</text>
</comment>
<protein>
    <recommendedName>
        <fullName evidence="1">D-lactate dehydratase</fullName>
        <ecNumber evidence="1">4.2.1.130</ecNumber>
    </recommendedName>
</protein>
<feature type="domain" description="DJ-1/PfpI" evidence="6">
    <location>
        <begin position="78"/>
        <end position="165"/>
    </location>
</feature>
<dbReference type="CDD" id="cd03141">
    <property type="entry name" value="GATase1_Hsp31_like"/>
    <property type="match status" value="1"/>
</dbReference>
<dbReference type="Pfam" id="PF01965">
    <property type="entry name" value="DJ-1_PfpI"/>
    <property type="match status" value="1"/>
</dbReference>
<name>A0ABQ0L583_MYCCL</name>
<evidence type="ECO:0000313" key="8">
    <source>
        <dbReference type="Proteomes" id="UP000815677"/>
    </source>
</evidence>
<dbReference type="InterPro" id="IPR029062">
    <property type="entry name" value="Class_I_gatase-like"/>
</dbReference>
<reference evidence="7" key="1">
    <citation type="submission" date="2014-09" db="EMBL/GenBank/DDBJ databases">
        <title>Genome sequence of the luminous mushroom Mycena chlorophos for searching fungal bioluminescence genes.</title>
        <authorList>
            <person name="Tanaka Y."/>
            <person name="Kasuga D."/>
            <person name="Oba Y."/>
            <person name="Hase S."/>
            <person name="Sato K."/>
            <person name="Oba Y."/>
            <person name="Sakakibara Y."/>
        </authorList>
    </citation>
    <scope>NUCLEOTIDE SEQUENCE</scope>
</reference>
<evidence type="ECO:0000256" key="2">
    <source>
        <dbReference type="ARBA" id="ARBA00023016"/>
    </source>
</evidence>
<dbReference type="EC" id="4.2.1.130" evidence="1"/>
<accession>A0ABQ0L583</accession>
<dbReference type="PANTHER" id="PTHR48094:SF11">
    <property type="entry name" value="GLUTATHIONE-INDEPENDENT GLYOXALASE HSP31-RELATED"/>
    <property type="match status" value="1"/>
</dbReference>
<dbReference type="SUPFAM" id="SSF52317">
    <property type="entry name" value="Class I glutamine amidotransferase-like"/>
    <property type="match status" value="2"/>
</dbReference>
<evidence type="ECO:0000256" key="3">
    <source>
        <dbReference type="ARBA" id="ARBA00023239"/>
    </source>
</evidence>
<proteinExistence type="inferred from homology"/>